<feature type="transmembrane region" description="Helical" evidence="5">
    <location>
        <begin position="60"/>
        <end position="80"/>
    </location>
</feature>
<dbReference type="RefSeq" id="WP_262426612.1">
    <property type="nucleotide sequence ID" value="NZ_JACRTJ010000001.1"/>
</dbReference>
<dbReference type="InterPro" id="IPR007016">
    <property type="entry name" value="O-antigen_ligase-rel_domated"/>
</dbReference>
<comment type="subcellular location">
    <subcellularLocation>
        <location evidence="1">Membrane</location>
        <topology evidence="1">Multi-pass membrane protein</topology>
    </subcellularLocation>
</comment>
<feature type="transmembrane region" description="Helical" evidence="5">
    <location>
        <begin position="215"/>
        <end position="234"/>
    </location>
</feature>
<dbReference type="Pfam" id="PF04932">
    <property type="entry name" value="Wzy_C"/>
    <property type="match status" value="1"/>
</dbReference>
<feature type="transmembrane region" description="Helical" evidence="5">
    <location>
        <begin position="310"/>
        <end position="330"/>
    </location>
</feature>
<evidence type="ECO:0000256" key="5">
    <source>
        <dbReference type="SAM" id="Phobius"/>
    </source>
</evidence>
<evidence type="ECO:0000256" key="1">
    <source>
        <dbReference type="ARBA" id="ARBA00004141"/>
    </source>
</evidence>
<keyword evidence="4 5" id="KW-0472">Membrane</keyword>
<name>A0ABR7NQ72_9FIRM</name>
<comment type="caution">
    <text evidence="7">The sequence shown here is derived from an EMBL/GenBank/DDBJ whole genome shotgun (WGS) entry which is preliminary data.</text>
</comment>
<dbReference type="Proteomes" id="UP000647491">
    <property type="component" value="Unassembled WGS sequence"/>
</dbReference>
<dbReference type="InterPro" id="IPR051533">
    <property type="entry name" value="WaaL-like"/>
</dbReference>
<accession>A0ABR7NQ72</accession>
<keyword evidence="8" id="KW-1185">Reference proteome</keyword>
<feature type="domain" description="O-antigen ligase-related" evidence="6">
    <location>
        <begin position="177"/>
        <end position="323"/>
    </location>
</feature>
<dbReference type="EMBL" id="JACRTJ010000001">
    <property type="protein sequence ID" value="MBC8597701.1"/>
    <property type="molecule type" value="Genomic_DNA"/>
</dbReference>
<evidence type="ECO:0000259" key="6">
    <source>
        <dbReference type="Pfam" id="PF04932"/>
    </source>
</evidence>
<feature type="transmembrane region" description="Helical" evidence="5">
    <location>
        <begin position="175"/>
        <end position="203"/>
    </location>
</feature>
<dbReference type="PANTHER" id="PTHR37422">
    <property type="entry name" value="TEICHURONIC ACID BIOSYNTHESIS PROTEIN TUAE"/>
    <property type="match status" value="1"/>
</dbReference>
<organism evidence="7 8">
    <name type="scientific">Enterocloster hominis</name>
    <name type="common">ex Liu et al. 2021</name>
    <dbReference type="NCBI Taxonomy" id="2763663"/>
    <lineage>
        <taxon>Bacteria</taxon>
        <taxon>Bacillati</taxon>
        <taxon>Bacillota</taxon>
        <taxon>Clostridia</taxon>
        <taxon>Lachnospirales</taxon>
        <taxon>Lachnospiraceae</taxon>
        <taxon>Enterocloster</taxon>
    </lineage>
</organism>
<proteinExistence type="predicted"/>
<evidence type="ECO:0000256" key="2">
    <source>
        <dbReference type="ARBA" id="ARBA00022692"/>
    </source>
</evidence>
<gene>
    <name evidence="7" type="ORF">H8708_00365</name>
</gene>
<protein>
    <submittedName>
        <fullName evidence="7">O-antigen ligase family protein</fullName>
    </submittedName>
</protein>
<evidence type="ECO:0000256" key="4">
    <source>
        <dbReference type="ARBA" id="ARBA00023136"/>
    </source>
</evidence>
<feature type="transmembrane region" description="Helical" evidence="5">
    <location>
        <begin position="86"/>
        <end position="104"/>
    </location>
</feature>
<dbReference type="GO" id="GO:0016874">
    <property type="term" value="F:ligase activity"/>
    <property type="evidence" value="ECO:0007669"/>
    <property type="project" value="UniProtKB-KW"/>
</dbReference>
<keyword evidence="7" id="KW-0436">Ligase</keyword>
<feature type="transmembrane region" description="Helical" evidence="5">
    <location>
        <begin position="342"/>
        <end position="375"/>
    </location>
</feature>
<reference evidence="7 8" key="1">
    <citation type="submission" date="2020-08" db="EMBL/GenBank/DDBJ databases">
        <title>Genome public.</title>
        <authorList>
            <person name="Liu C."/>
            <person name="Sun Q."/>
        </authorList>
    </citation>
    <scope>NUCLEOTIDE SEQUENCE [LARGE SCALE GENOMIC DNA]</scope>
    <source>
        <strain evidence="7 8">BX10</strain>
    </source>
</reference>
<evidence type="ECO:0000256" key="3">
    <source>
        <dbReference type="ARBA" id="ARBA00022989"/>
    </source>
</evidence>
<dbReference type="PANTHER" id="PTHR37422:SF13">
    <property type="entry name" value="LIPOPOLYSACCHARIDE BIOSYNTHESIS PROTEIN PA4999-RELATED"/>
    <property type="match status" value="1"/>
</dbReference>
<evidence type="ECO:0000313" key="8">
    <source>
        <dbReference type="Proteomes" id="UP000647491"/>
    </source>
</evidence>
<evidence type="ECO:0000313" key="7">
    <source>
        <dbReference type="EMBL" id="MBC8597701.1"/>
    </source>
</evidence>
<sequence>MKIHKKLIICSVVFLLLTRIFNYAIFDQFALLKLVYARSSQFVALTVCFLYVFHYKKISLSIIWGFIYTVVLFIATILGSGNYYSIIQRIYPLVSFLMFIEIQIKCGCARILMKAIANVCFVLTLVEFMLLPLSELYWGEYIYFLSGRNQMYIVFAIGLLSICFYYGVHDIRYKLYLGMSIICILYGESSSNLLAITFFVLLAIVGFERKCLRKILSVAVLVLYPLLNMGIVIFRIHEHFAFFIETILHKNITLTSRTYIWDTALELIKQSPFWGYGIAVTSNVFHVIADRIDAPDIDAWYSGHNQYIQMLYESGLVSLLLLIFLITYGVKKLNRFMSNVDASLTLTIIFSLLIVMVAEAPGWDSIFIVLFLSHLQISCYEERRLNCKYADTT</sequence>
<keyword evidence="2 5" id="KW-0812">Transmembrane</keyword>
<keyword evidence="3 5" id="KW-1133">Transmembrane helix</keyword>
<feature type="transmembrane region" description="Helical" evidence="5">
    <location>
        <begin position="151"/>
        <end position="168"/>
    </location>
</feature>